<gene>
    <name evidence="2" type="ORF">MFFC18_28620</name>
</gene>
<keyword evidence="1" id="KW-0472">Membrane</keyword>
<keyword evidence="1" id="KW-1133">Transmembrane helix</keyword>
<evidence type="ECO:0000256" key="1">
    <source>
        <dbReference type="SAM" id="Phobius"/>
    </source>
</evidence>
<dbReference type="EMBL" id="CP042912">
    <property type="protein sequence ID" value="QEG22971.1"/>
    <property type="molecule type" value="Genomic_DNA"/>
</dbReference>
<accession>A0A5B9PJZ2</accession>
<dbReference type="STRING" id="980251.GCA_001642875_04096"/>
<keyword evidence="3" id="KW-1185">Reference proteome</keyword>
<name>A0A5B9PJZ2_9BACT</name>
<reference evidence="2 3" key="1">
    <citation type="submission" date="2019-08" db="EMBL/GenBank/DDBJ databases">
        <title>Deep-cultivation of Planctomycetes and their phenomic and genomic characterization uncovers novel biology.</title>
        <authorList>
            <person name="Wiegand S."/>
            <person name="Jogler M."/>
            <person name="Boedeker C."/>
            <person name="Pinto D."/>
            <person name="Vollmers J."/>
            <person name="Rivas-Marin E."/>
            <person name="Kohn T."/>
            <person name="Peeters S.H."/>
            <person name="Heuer A."/>
            <person name="Rast P."/>
            <person name="Oberbeckmann S."/>
            <person name="Bunk B."/>
            <person name="Jeske O."/>
            <person name="Meyerdierks A."/>
            <person name="Storesund J.E."/>
            <person name="Kallscheuer N."/>
            <person name="Luecker S."/>
            <person name="Lage O.M."/>
            <person name="Pohl T."/>
            <person name="Merkel B.J."/>
            <person name="Hornburger P."/>
            <person name="Mueller R.-W."/>
            <person name="Bruemmer F."/>
            <person name="Labrenz M."/>
            <person name="Spormann A.M."/>
            <person name="Op den Camp H."/>
            <person name="Overmann J."/>
            <person name="Amann R."/>
            <person name="Jetten M.S.M."/>
            <person name="Mascher T."/>
            <person name="Medema M.H."/>
            <person name="Devos D.P."/>
            <person name="Kaster A.-K."/>
            <person name="Ovreas L."/>
            <person name="Rohde M."/>
            <person name="Galperin M.Y."/>
            <person name="Jogler C."/>
        </authorList>
    </citation>
    <scope>NUCLEOTIDE SEQUENCE [LARGE SCALE GENOMIC DNA]</scope>
    <source>
        <strain evidence="2 3">FC18</strain>
    </source>
</reference>
<feature type="transmembrane region" description="Helical" evidence="1">
    <location>
        <begin position="300"/>
        <end position="316"/>
    </location>
</feature>
<evidence type="ECO:0000313" key="2">
    <source>
        <dbReference type="EMBL" id="QEG22971.1"/>
    </source>
</evidence>
<keyword evidence="1" id="KW-0812">Transmembrane</keyword>
<organism evidence="2 3">
    <name type="scientific">Mariniblastus fucicola</name>
    <dbReference type="NCBI Taxonomy" id="980251"/>
    <lineage>
        <taxon>Bacteria</taxon>
        <taxon>Pseudomonadati</taxon>
        <taxon>Planctomycetota</taxon>
        <taxon>Planctomycetia</taxon>
        <taxon>Pirellulales</taxon>
        <taxon>Pirellulaceae</taxon>
        <taxon>Mariniblastus</taxon>
    </lineage>
</organism>
<dbReference type="KEGG" id="mff:MFFC18_28620"/>
<dbReference type="Proteomes" id="UP000322214">
    <property type="component" value="Chromosome"/>
</dbReference>
<evidence type="ECO:0008006" key="4">
    <source>
        <dbReference type="Google" id="ProtNLM"/>
    </source>
</evidence>
<proteinExistence type="predicted"/>
<sequence length="325" mass="37333">MLASWLCFANPQITDANLQPGHTMCIFSLPILSVGDTRIFARFSGKGTQFLVYQMTYESENENAMILPIPVRQPAEEKSVRFINLEDYEGFFDTLNVGFPIKPRIQLGCGEFSLSASKDSLSVVEVGSYVASFVPTMEDFDRLDERFVLPKEVWNQLPQYADYGFAVFQLKDGNRKPHPMAFEFETRDESELFFPTVHIHDGEVHEKEFFQHLLYMQHAGFDSRVGGYVNADIKDVATGVIRSDSVAGEFCDIDRAEGVLKNDLLLHRKIVMGEYENVDFTIPAIGHPTEKSFNWRRIQWMWPWVAVAGCIAWFFARRSRLKRKQ</sequence>
<protein>
    <recommendedName>
        <fullName evidence="4">DUF2330 domain-containing protein</fullName>
    </recommendedName>
</protein>
<evidence type="ECO:0000313" key="3">
    <source>
        <dbReference type="Proteomes" id="UP000322214"/>
    </source>
</evidence>
<dbReference type="AlphaFoldDB" id="A0A5B9PJZ2"/>